<dbReference type="OrthoDB" id="9803333at2"/>
<proteinExistence type="inferred from homology"/>
<feature type="domain" description="Ketoreductase" evidence="4">
    <location>
        <begin position="8"/>
        <end position="186"/>
    </location>
</feature>
<dbReference type="InterPro" id="IPR036291">
    <property type="entry name" value="NAD(P)-bd_dom_sf"/>
</dbReference>
<dbReference type="FunFam" id="3.40.50.720:FF:000115">
    <property type="entry name" value="3-oxoacyl-[acyl-carrier-protein] reductase FabG"/>
    <property type="match status" value="1"/>
</dbReference>
<sequence>MMKTFEGMIAIVTGAARGIGLEIARTLGQNGANVYILDLDEVALNEASEFLSEENVKHDTRVMNVTDEKQVSEVIDGIGKKNGTIDILVNNAGITRDNLLFKMNVDEWESVMDVHLKGAFLCTKYAQRWMVENKYGRIINLSSASALGNQGQANYAAAKAGMQGFTKTLALELGKFNITANAVAPGFIETEMTKAVAKRLNISYEELKSEKVKGIAVRRTGSTEDIAHAVEYFAHPKSSFVSGQVLYVAGGPKN</sequence>
<dbReference type="Proteomes" id="UP000243524">
    <property type="component" value="Unassembled WGS sequence"/>
</dbReference>
<protein>
    <submittedName>
        <fullName evidence="5">Beta-ketoacyl-ACP reductase</fullName>
    </submittedName>
</protein>
<dbReference type="InterPro" id="IPR002347">
    <property type="entry name" value="SDR_fam"/>
</dbReference>
<comment type="caution">
    <text evidence="5">The sequence shown here is derived from an EMBL/GenBank/DDBJ whole genome shotgun (WGS) entry which is preliminary data.</text>
</comment>
<dbReference type="PROSITE" id="PS00061">
    <property type="entry name" value="ADH_SHORT"/>
    <property type="match status" value="1"/>
</dbReference>
<dbReference type="Pfam" id="PF13561">
    <property type="entry name" value="adh_short_C2"/>
    <property type="match status" value="1"/>
</dbReference>
<dbReference type="PRINTS" id="PR00080">
    <property type="entry name" value="SDRFAMILY"/>
</dbReference>
<comment type="similarity">
    <text evidence="1">Belongs to the short-chain dehydrogenases/reductases (SDR) family.</text>
</comment>
<evidence type="ECO:0000259" key="4">
    <source>
        <dbReference type="SMART" id="SM00822"/>
    </source>
</evidence>
<reference evidence="5 6" key="1">
    <citation type="submission" date="2017-06" db="EMBL/GenBank/DDBJ databases">
        <title>the draft geome sequence of Illustriluteabacillus marina B3227.</title>
        <authorList>
            <person name="He R.-H."/>
            <person name="Du Z.-J."/>
        </authorList>
    </citation>
    <scope>NUCLEOTIDE SEQUENCE [LARGE SCALE GENOMIC DNA]</scope>
    <source>
        <strain evidence="5 6">B3227</strain>
    </source>
</reference>
<evidence type="ECO:0000256" key="1">
    <source>
        <dbReference type="ARBA" id="ARBA00006484"/>
    </source>
</evidence>
<keyword evidence="6" id="KW-1185">Reference proteome</keyword>
<dbReference type="EMBL" id="PJNH01000002">
    <property type="protein sequence ID" value="PKR77896.1"/>
    <property type="molecule type" value="Genomic_DNA"/>
</dbReference>
<dbReference type="AlphaFoldDB" id="A0A2I0QU97"/>
<keyword evidence="2" id="KW-0521">NADP</keyword>
<dbReference type="InterPro" id="IPR020904">
    <property type="entry name" value="Sc_DH/Rdtase_CS"/>
</dbReference>
<accession>A0A2I0QU97</accession>
<dbReference type="PRINTS" id="PR00081">
    <property type="entry name" value="GDHRDH"/>
</dbReference>
<dbReference type="InterPro" id="IPR050259">
    <property type="entry name" value="SDR"/>
</dbReference>
<dbReference type="GO" id="GO:0032787">
    <property type="term" value="P:monocarboxylic acid metabolic process"/>
    <property type="evidence" value="ECO:0007669"/>
    <property type="project" value="UniProtKB-ARBA"/>
</dbReference>
<gene>
    <name evidence="5" type="ORF">CEY16_08185</name>
</gene>
<dbReference type="SMART" id="SM00822">
    <property type="entry name" value="PKS_KR"/>
    <property type="match status" value="1"/>
</dbReference>
<evidence type="ECO:0000256" key="2">
    <source>
        <dbReference type="ARBA" id="ARBA00022857"/>
    </source>
</evidence>
<keyword evidence="3" id="KW-0560">Oxidoreductase</keyword>
<name>A0A2I0QU97_9BACI</name>
<dbReference type="GO" id="GO:0016491">
    <property type="term" value="F:oxidoreductase activity"/>
    <property type="evidence" value="ECO:0007669"/>
    <property type="project" value="UniProtKB-KW"/>
</dbReference>
<dbReference type="SUPFAM" id="SSF51735">
    <property type="entry name" value="NAD(P)-binding Rossmann-fold domains"/>
    <property type="match status" value="1"/>
</dbReference>
<evidence type="ECO:0000313" key="6">
    <source>
        <dbReference type="Proteomes" id="UP000243524"/>
    </source>
</evidence>
<dbReference type="NCBIfam" id="NF009466">
    <property type="entry name" value="PRK12826.1-2"/>
    <property type="match status" value="1"/>
</dbReference>
<evidence type="ECO:0000256" key="3">
    <source>
        <dbReference type="ARBA" id="ARBA00023002"/>
    </source>
</evidence>
<organism evidence="5 6">
    <name type="scientific">Halalkalibacillus sediminis</name>
    <dbReference type="NCBI Taxonomy" id="2018042"/>
    <lineage>
        <taxon>Bacteria</taxon>
        <taxon>Bacillati</taxon>
        <taxon>Bacillota</taxon>
        <taxon>Bacilli</taxon>
        <taxon>Bacillales</taxon>
        <taxon>Bacillaceae</taxon>
        <taxon>Halalkalibacillus</taxon>
    </lineage>
</organism>
<dbReference type="Gene3D" id="3.40.50.720">
    <property type="entry name" value="NAD(P)-binding Rossmann-like Domain"/>
    <property type="match status" value="1"/>
</dbReference>
<dbReference type="RefSeq" id="WP_101331504.1">
    <property type="nucleotide sequence ID" value="NZ_PJNH01000002.1"/>
</dbReference>
<dbReference type="PANTHER" id="PTHR42879:SF2">
    <property type="entry name" value="3-OXOACYL-[ACYL-CARRIER-PROTEIN] REDUCTASE FABG"/>
    <property type="match status" value="1"/>
</dbReference>
<dbReference type="InterPro" id="IPR057326">
    <property type="entry name" value="KR_dom"/>
</dbReference>
<evidence type="ECO:0000313" key="5">
    <source>
        <dbReference type="EMBL" id="PKR77896.1"/>
    </source>
</evidence>
<dbReference type="PANTHER" id="PTHR42879">
    <property type="entry name" value="3-OXOACYL-(ACYL-CARRIER-PROTEIN) REDUCTASE"/>
    <property type="match status" value="1"/>
</dbReference>